<evidence type="ECO:0000256" key="2">
    <source>
        <dbReference type="ARBA" id="ARBA00011901"/>
    </source>
</evidence>
<comment type="caution">
    <text evidence="7">The sequence shown here is derived from an EMBL/GenBank/DDBJ whole genome shotgun (WGS) entry which is preliminary data.</text>
</comment>
<dbReference type="CDD" id="cd06583">
    <property type="entry name" value="PGRP"/>
    <property type="match status" value="1"/>
</dbReference>
<dbReference type="Gene3D" id="1.10.101.10">
    <property type="entry name" value="PGBD-like superfamily/PGBD"/>
    <property type="match status" value="1"/>
</dbReference>
<dbReference type="InterPro" id="IPR036505">
    <property type="entry name" value="Amidase/PGRP_sf"/>
</dbReference>
<dbReference type="Proteomes" id="UP001199054">
    <property type="component" value="Unassembled WGS sequence"/>
</dbReference>
<evidence type="ECO:0000256" key="3">
    <source>
        <dbReference type="ARBA" id="ARBA00022801"/>
    </source>
</evidence>
<dbReference type="EC" id="3.5.1.28" evidence="2"/>
<organism evidence="7 8">
    <name type="scientific">Streptomyces antimicrobicus</name>
    <dbReference type="NCBI Taxonomy" id="2883108"/>
    <lineage>
        <taxon>Bacteria</taxon>
        <taxon>Bacillati</taxon>
        <taxon>Actinomycetota</taxon>
        <taxon>Actinomycetes</taxon>
        <taxon>Kitasatosporales</taxon>
        <taxon>Streptomycetaceae</taxon>
        <taxon>Streptomyces</taxon>
    </lineage>
</organism>
<gene>
    <name evidence="7" type="ORF">LG632_08950</name>
</gene>
<accession>A0ABS8B4I5</accession>
<feature type="region of interest" description="Disordered" evidence="5">
    <location>
        <begin position="178"/>
        <end position="202"/>
    </location>
</feature>
<protein>
    <recommendedName>
        <fullName evidence="2">N-acetylmuramoyl-L-alanine amidase</fullName>
        <ecNumber evidence="2">3.5.1.28</ecNumber>
    </recommendedName>
</protein>
<dbReference type="SUPFAM" id="SSF55846">
    <property type="entry name" value="N-acetylmuramoyl-L-alanine amidase-like"/>
    <property type="match status" value="1"/>
</dbReference>
<sequence>MEFVQARWYGPGRSVPIRVIVIHDMEAPEGPNTAENVAHWFATMSASNKASAHVCVDANSAVRCVADGDRAWHAPGANSDGLGIELAGYARQTREQWLDQYSKGVLENAARVVAGWCQKHNIPAVKLTAAELAAGKRGIVGHRDVSAAYGQTNHTDPGPNFPWDYFLSRVNALMGKPAPTKPSTRPAFPAGLKPNSSTPSAKPLQRALKAAGFMNKTVAESDNYGPKTQESVGLFHRKYPQYAAQGSTWDVAIGPKGWNHLFTLAYGK</sequence>
<keyword evidence="8" id="KW-1185">Reference proteome</keyword>
<proteinExistence type="predicted"/>
<evidence type="ECO:0000313" key="7">
    <source>
        <dbReference type="EMBL" id="MCB5179513.1"/>
    </source>
</evidence>
<evidence type="ECO:0000256" key="1">
    <source>
        <dbReference type="ARBA" id="ARBA00001561"/>
    </source>
</evidence>
<dbReference type="SMART" id="SM00644">
    <property type="entry name" value="Ami_2"/>
    <property type="match status" value="1"/>
</dbReference>
<dbReference type="PANTHER" id="PTHR30417">
    <property type="entry name" value="N-ACETYLMURAMOYL-L-ALANINE AMIDASE AMID"/>
    <property type="match status" value="1"/>
</dbReference>
<dbReference type="InterPro" id="IPR002502">
    <property type="entry name" value="Amidase_domain"/>
</dbReference>
<evidence type="ECO:0000259" key="6">
    <source>
        <dbReference type="SMART" id="SM00644"/>
    </source>
</evidence>
<dbReference type="Pfam" id="PF01510">
    <property type="entry name" value="Amidase_2"/>
    <property type="match status" value="1"/>
</dbReference>
<feature type="domain" description="N-acetylmuramoyl-L-alanine amidase" evidence="6">
    <location>
        <begin position="7"/>
        <end position="158"/>
    </location>
</feature>
<reference evidence="7 8" key="1">
    <citation type="submission" date="2021-10" db="EMBL/GenBank/DDBJ databases">
        <title>Streptomyces sp. strain SMC 277, a novel streptomycete isolated from soil.</title>
        <authorList>
            <person name="Chanama M."/>
        </authorList>
    </citation>
    <scope>NUCLEOTIDE SEQUENCE [LARGE SCALE GENOMIC DNA]</scope>
    <source>
        <strain evidence="7 8">SMC 277</strain>
    </source>
</reference>
<dbReference type="PANTHER" id="PTHR30417:SF1">
    <property type="entry name" value="N-ACETYLMURAMOYL-L-ALANINE AMIDASE AMID"/>
    <property type="match status" value="1"/>
</dbReference>
<comment type="catalytic activity">
    <reaction evidence="1">
        <text>Hydrolyzes the link between N-acetylmuramoyl residues and L-amino acid residues in certain cell-wall glycopeptides.</text>
        <dbReference type="EC" id="3.5.1.28"/>
    </reaction>
</comment>
<dbReference type="Gene3D" id="3.40.80.10">
    <property type="entry name" value="Peptidoglycan recognition protein-like"/>
    <property type="match status" value="1"/>
</dbReference>
<dbReference type="InterPro" id="IPR036366">
    <property type="entry name" value="PGBDSf"/>
</dbReference>
<name>A0ABS8B4I5_9ACTN</name>
<evidence type="ECO:0000256" key="4">
    <source>
        <dbReference type="ARBA" id="ARBA00023316"/>
    </source>
</evidence>
<keyword evidence="3" id="KW-0378">Hydrolase</keyword>
<keyword evidence="4" id="KW-0961">Cell wall biogenesis/degradation</keyword>
<dbReference type="InterPro" id="IPR051206">
    <property type="entry name" value="NAMLAA_amidase_2"/>
</dbReference>
<evidence type="ECO:0000313" key="8">
    <source>
        <dbReference type="Proteomes" id="UP001199054"/>
    </source>
</evidence>
<evidence type="ECO:0000256" key="5">
    <source>
        <dbReference type="SAM" id="MobiDB-lite"/>
    </source>
</evidence>
<dbReference type="EMBL" id="JAJAUY010000023">
    <property type="protein sequence ID" value="MCB5179513.1"/>
    <property type="molecule type" value="Genomic_DNA"/>
</dbReference>